<organism evidence="2 3">
    <name type="scientific">Pichia inconspicua</name>
    <dbReference type="NCBI Taxonomy" id="52247"/>
    <lineage>
        <taxon>Eukaryota</taxon>
        <taxon>Fungi</taxon>
        <taxon>Dikarya</taxon>
        <taxon>Ascomycota</taxon>
        <taxon>Saccharomycotina</taxon>
        <taxon>Pichiomycetes</taxon>
        <taxon>Pichiales</taxon>
        <taxon>Pichiaceae</taxon>
        <taxon>Pichia</taxon>
    </lineage>
</organism>
<feature type="region of interest" description="Disordered" evidence="1">
    <location>
        <begin position="589"/>
        <end position="627"/>
    </location>
</feature>
<evidence type="ECO:0000313" key="2">
    <source>
        <dbReference type="EMBL" id="TID30646.1"/>
    </source>
</evidence>
<dbReference type="Pfam" id="PF08580">
    <property type="entry name" value="KAR9"/>
    <property type="match status" value="1"/>
</dbReference>
<dbReference type="AlphaFoldDB" id="A0A4T0X596"/>
<protein>
    <recommendedName>
        <fullName evidence="4">Karyogamy protein</fullName>
    </recommendedName>
</protein>
<dbReference type="STRING" id="52247.A0A4T0X596"/>
<feature type="compositionally biased region" description="Low complexity" evidence="1">
    <location>
        <begin position="493"/>
        <end position="504"/>
    </location>
</feature>
<name>A0A4T0X596_9ASCO</name>
<dbReference type="OrthoDB" id="5559380at2759"/>
<accession>A0A4T0X596</accession>
<keyword evidence="3" id="KW-1185">Reference proteome</keyword>
<proteinExistence type="predicted"/>
<dbReference type="EMBL" id="SELW01000129">
    <property type="protein sequence ID" value="TID30646.1"/>
    <property type="molecule type" value="Genomic_DNA"/>
</dbReference>
<reference evidence="2 3" key="1">
    <citation type="journal article" date="2019" name="Front. Genet.">
        <title>Whole-Genome Sequencing of the Opportunistic Yeast Pathogen Candida inconspicua Uncovers Its Hybrid Origin.</title>
        <authorList>
            <person name="Mixao V."/>
            <person name="Hansen A.P."/>
            <person name="Saus E."/>
            <person name="Boekhout T."/>
            <person name="Lass-Florl C."/>
            <person name="Gabaldon T."/>
        </authorList>
    </citation>
    <scope>NUCLEOTIDE SEQUENCE [LARGE SCALE GENOMIC DNA]</scope>
    <source>
        <strain evidence="2 3">CBS 180</strain>
    </source>
</reference>
<evidence type="ECO:0008006" key="4">
    <source>
        <dbReference type="Google" id="ProtNLM"/>
    </source>
</evidence>
<dbReference type="Proteomes" id="UP000307173">
    <property type="component" value="Unassembled WGS sequence"/>
</dbReference>
<comment type="caution">
    <text evidence="2">The sequence shown here is derived from an EMBL/GenBank/DDBJ whole genome shotgun (WGS) entry which is preliminary data.</text>
</comment>
<evidence type="ECO:0000313" key="3">
    <source>
        <dbReference type="Proteomes" id="UP000307173"/>
    </source>
</evidence>
<feature type="region of interest" description="Disordered" evidence="1">
    <location>
        <begin position="484"/>
        <end position="541"/>
    </location>
</feature>
<dbReference type="InterPro" id="IPR013889">
    <property type="entry name" value="Karyogamy_KAR9"/>
</dbReference>
<sequence length="750" mass="86111">MKIARSKFFDDKNFPNLEFCKQRNYKEDISPPPALSLTFLTDQWNMTRRNSEIGETIKSSFDIEMFESSIKIDFILNSLKDVNFDDSTYITTNKSLLKILENLNDLKLHLIEIAETGTRNKYEISWLMSGKDELVKMFSIIDLLEFNMNTLLNELDRHEAIKTASILDTLTMICNHNLSIKATAYPLRMRLSIINHFNELKDEVLASVHDELIRCIEKLDGLDKNVDILRLPDTIKDYTLKRLIDKKHEIESLSGRLVLNGFVLFSEEDIEIYSAYTDLHEGLSPIAQSLKIIPTALNDFFHTSKPYYKSLIKKCILMYDNIMRLYRKYTDNLRKFKSEYILERNDLICEVIFHEIDITADQPKEILEHIISILKPLDQNFCLSGEYQKLLKDVEYKLNCIQLEENVFKTPLPKSNGNPVCRRSFSNPLTDTLNMKPVLSISSSKSDQEFKIFHTPKLFDQGVFSNENNEIIRRIKMEVDFERENDFNGNTPSSDRSFSSSSSSPETMRVKNIFDSPDPFVTPNSQKFQRSRLPVSTPLTTPRITPTKKYVMLPIDEEPRVINDWNSKNLAPQKPLLRYELSTVIKEEHVTEEDTSNSSSDDSPEEILVTPGDIDEPGIYRSPPISKIPLPLRPESRMNLLRSASRLEVERGCQDTNIVRPDSRLANMATSISSKLGTPSPAMNTKVSSVSMLKSRSSSVLTHREINSRKNRSLIDRLPQRQYGLNIVKSRGISALASRSNSNGSRITTL</sequence>
<evidence type="ECO:0000256" key="1">
    <source>
        <dbReference type="SAM" id="MobiDB-lite"/>
    </source>
</evidence>
<gene>
    <name evidence="2" type="ORF">CANINC_000801</name>
</gene>